<keyword evidence="3" id="KW-0732">Signal</keyword>
<dbReference type="Proteomes" id="UP001162164">
    <property type="component" value="Unassembled WGS sequence"/>
</dbReference>
<protein>
    <submittedName>
        <fullName evidence="4">Uncharacterized protein</fullName>
    </submittedName>
</protein>
<organism evidence="4 5">
    <name type="scientific">Molorchus minor</name>
    <dbReference type="NCBI Taxonomy" id="1323400"/>
    <lineage>
        <taxon>Eukaryota</taxon>
        <taxon>Metazoa</taxon>
        <taxon>Ecdysozoa</taxon>
        <taxon>Arthropoda</taxon>
        <taxon>Hexapoda</taxon>
        <taxon>Insecta</taxon>
        <taxon>Pterygota</taxon>
        <taxon>Neoptera</taxon>
        <taxon>Endopterygota</taxon>
        <taxon>Coleoptera</taxon>
        <taxon>Polyphaga</taxon>
        <taxon>Cucujiformia</taxon>
        <taxon>Chrysomeloidea</taxon>
        <taxon>Cerambycidae</taxon>
        <taxon>Lamiinae</taxon>
        <taxon>Monochamini</taxon>
        <taxon>Molorchus</taxon>
    </lineage>
</organism>
<gene>
    <name evidence="4" type="ORF">NQ317_005719</name>
</gene>
<dbReference type="InterPro" id="IPR050468">
    <property type="entry name" value="Cuticle_Struct_Prot"/>
</dbReference>
<reference evidence="4" key="1">
    <citation type="journal article" date="2023" name="Insect Mol. Biol.">
        <title>Genome sequencing provides insights into the evolution of gene families encoding plant cell wall-degrading enzymes in longhorned beetles.</title>
        <authorList>
            <person name="Shin N.R."/>
            <person name="Okamura Y."/>
            <person name="Kirsch R."/>
            <person name="Pauchet Y."/>
        </authorList>
    </citation>
    <scope>NUCLEOTIDE SEQUENCE</scope>
    <source>
        <strain evidence="4">MMC_N1</strain>
    </source>
</reference>
<dbReference type="Pfam" id="PF00379">
    <property type="entry name" value="Chitin_bind_4"/>
    <property type="match status" value="1"/>
</dbReference>
<evidence type="ECO:0000256" key="2">
    <source>
        <dbReference type="PROSITE-ProRule" id="PRU00497"/>
    </source>
</evidence>
<feature type="chain" id="PRO_5046538480" evidence="3">
    <location>
        <begin position="21"/>
        <end position="110"/>
    </location>
</feature>
<name>A0ABQ9IWZ5_9CUCU</name>
<dbReference type="InterPro" id="IPR000618">
    <property type="entry name" value="Insect_cuticle"/>
</dbReference>
<dbReference type="PANTHER" id="PTHR10380">
    <property type="entry name" value="CUTICLE PROTEIN"/>
    <property type="match status" value="1"/>
</dbReference>
<evidence type="ECO:0000256" key="1">
    <source>
        <dbReference type="ARBA" id="ARBA00022460"/>
    </source>
</evidence>
<proteinExistence type="predicted"/>
<keyword evidence="1 2" id="KW-0193">Cuticle</keyword>
<comment type="caution">
    <text evidence="4">The sequence shown here is derived from an EMBL/GenBank/DDBJ whole genome shotgun (WGS) entry which is preliminary data.</text>
</comment>
<sequence>MKVLLFQIIALAAIVVVVIAAPQSLERDAVVTAYNSDNIGIGGYNYQYETSNGISAQESAQLNNPGSENESIAVRGEFQYTGPDGVLYRVVYIADENGFQPQGAHLPVAP</sequence>
<accession>A0ABQ9IWZ5</accession>
<evidence type="ECO:0000313" key="5">
    <source>
        <dbReference type="Proteomes" id="UP001162164"/>
    </source>
</evidence>
<dbReference type="InterPro" id="IPR031311">
    <property type="entry name" value="CHIT_BIND_RR_consensus"/>
</dbReference>
<feature type="signal peptide" evidence="3">
    <location>
        <begin position="1"/>
        <end position="20"/>
    </location>
</feature>
<dbReference type="EMBL" id="JAPWTJ010002258">
    <property type="protein sequence ID" value="KAJ8966996.1"/>
    <property type="molecule type" value="Genomic_DNA"/>
</dbReference>
<dbReference type="PROSITE" id="PS51155">
    <property type="entry name" value="CHIT_BIND_RR_2"/>
    <property type="match status" value="1"/>
</dbReference>
<dbReference type="PRINTS" id="PR00947">
    <property type="entry name" value="CUTICLE"/>
</dbReference>
<dbReference type="PANTHER" id="PTHR10380:SF218">
    <property type="entry name" value="ADULT CUTICLE PROTEIN 65AA-RELATED"/>
    <property type="match status" value="1"/>
</dbReference>
<dbReference type="PROSITE" id="PS00233">
    <property type="entry name" value="CHIT_BIND_RR_1"/>
    <property type="match status" value="1"/>
</dbReference>
<keyword evidence="5" id="KW-1185">Reference proteome</keyword>
<evidence type="ECO:0000313" key="4">
    <source>
        <dbReference type="EMBL" id="KAJ8966996.1"/>
    </source>
</evidence>
<evidence type="ECO:0000256" key="3">
    <source>
        <dbReference type="SAM" id="SignalP"/>
    </source>
</evidence>